<sequence length="262" mass="28259">MEDFLVEKTAIISGGASGIGKAAALKLAEVGFRVCLLDVNDTKLKEVKKEMEEKNFKVITIPCDMSQYDQVETAVKKVIKQWGRIDAVFANAGIVGQVSSIESMSIDNWNQVLSINLNGTFFLVKAAIPHVKQQGGSIIITSSISGNRVFSQAGFTAYSTSKAALAAFSKMAALELAKYHIRVNVICPGGIETNFKESIKRSPDLDEIKIPVAFPEGSKPLDNRSGKPEEVADLVKFLASDESSHITGTEIYIDGAESLLIG</sequence>
<dbReference type="PANTHER" id="PTHR42760">
    <property type="entry name" value="SHORT-CHAIN DEHYDROGENASES/REDUCTASES FAMILY MEMBER"/>
    <property type="match status" value="1"/>
</dbReference>
<dbReference type="KEGG" id="tap:GZ22_10325"/>
<dbReference type="HOGENOM" id="CLU_010194_1_0_9"/>
<dbReference type="AlphaFoldDB" id="A0A075LJS2"/>
<dbReference type="NCBIfam" id="NF004203">
    <property type="entry name" value="PRK05653.2-4"/>
    <property type="match status" value="1"/>
</dbReference>
<gene>
    <name evidence="3" type="ORF">GZ22_10325</name>
</gene>
<dbReference type="PRINTS" id="PR00081">
    <property type="entry name" value="GDHRDH"/>
</dbReference>
<dbReference type="GO" id="GO:0016616">
    <property type="term" value="F:oxidoreductase activity, acting on the CH-OH group of donors, NAD or NADP as acceptor"/>
    <property type="evidence" value="ECO:0007669"/>
    <property type="project" value="TreeGrafter"/>
</dbReference>
<dbReference type="Proteomes" id="UP000027980">
    <property type="component" value="Chromosome"/>
</dbReference>
<dbReference type="PRINTS" id="PR00080">
    <property type="entry name" value="SDRFAMILY"/>
</dbReference>
<comment type="similarity">
    <text evidence="1">Belongs to the short-chain dehydrogenases/reductases (SDR) family.</text>
</comment>
<evidence type="ECO:0000256" key="1">
    <source>
        <dbReference type="ARBA" id="ARBA00006484"/>
    </source>
</evidence>
<dbReference type="PROSITE" id="PS00061">
    <property type="entry name" value="ADH_SHORT"/>
    <property type="match status" value="1"/>
</dbReference>
<dbReference type="EMBL" id="CP008876">
    <property type="protein sequence ID" value="AIF67000.1"/>
    <property type="molecule type" value="Genomic_DNA"/>
</dbReference>
<evidence type="ECO:0000313" key="3">
    <source>
        <dbReference type="EMBL" id="AIF67000.1"/>
    </source>
</evidence>
<dbReference type="CDD" id="cd05233">
    <property type="entry name" value="SDR_c"/>
    <property type="match status" value="1"/>
</dbReference>
<name>A0A075LJS2_9BACI</name>
<protein>
    <submittedName>
        <fullName evidence="3">3-ketoacyl-ACP reductase</fullName>
    </submittedName>
</protein>
<dbReference type="InterPro" id="IPR036291">
    <property type="entry name" value="NAD(P)-bd_dom_sf"/>
</dbReference>
<organism evidence="3 4">
    <name type="scientific">Terribacillus saccharophilus</name>
    <dbReference type="NCBI Taxonomy" id="361277"/>
    <lineage>
        <taxon>Bacteria</taxon>
        <taxon>Bacillati</taxon>
        <taxon>Bacillota</taxon>
        <taxon>Bacilli</taxon>
        <taxon>Bacillales</taxon>
        <taxon>Bacillaceae</taxon>
        <taxon>Terribacillus</taxon>
    </lineage>
</organism>
<dbReference type="Gene3D" id="3.40.50.720">
    <property type="entry name" value="NAD(P)-binding Rossmann-like Domain"/>
    <property type="match status" value="1"/>
</dbReference>
<dbReference type="RefSeq" id="WP_038561886.1">
    <property type="nucleotide sequence ID" value="NZ_CP008876.1"/>
</dbReference>
<dbReference type="GeneID" id="34220432"/>
<proteinExistence type="inferred from homology"/>
<dbReference type="InterPro" id="IPR020904">
    <property type="entry name" value="Sc_DH/Rdtase_CS"/>
</dbReference>
<dbReference type="OrthoDB" id="9803333at2"/>
<dbReference type="Pfam" id="PF13561">
    <property type="entry name" value="adh_short_C2"/>
    <property type="match status" value="1"/>
</dbReference>
<reference evidence="3 4" key="1">
    <citation type="submission" date="2014-07" db="EMBL/GenBank/DDBJ databases">
        <title>Complete genome sequence of a moderately halophilic bacterium Terribacillus aidingensis MP602, isolated from Cryptomeria fortunei in Tianmu mountain in China.</title>
        <authorList>
            <person name="Wang Y."/>
            <person name="Lu P."/>
            <person name="Zhang L."/>
        </authorList>
    </citation>
    <scope>NUCLEOTIDE SEQUENCE [LARGE SCALE GENOMIC DNA]</scope>
    <source>
        <strain evidence="3 4">MP602</strain>
    </source>
</reference>
<dbReference type="GO" id="GO:0008206">
    <property type="term" value="P:bile acid metabolic process"/>
    <property type="evidence" value="ECO:0007669"/>
    <property type="project" value="UniProtKB-ARBA"/>
</dbReference>
<dbReference type="InterPro" id="IPR002347">
    <property type="entry name" value="SDR_fam"/>
</dbReference>
<dbReference type="FunFam" id="3.40.50.720:FF:000084">
    <property type="entry name" value="Short-chain dehydrogenase reductase"/>
    <property type="match status" value="1"/>
</dbReference>
<accession>A0A075LJS2</accession>
<evidence type="ECO:0000256" key="2">
    <source>
        <dbReference type="ARBA" id="ARBA00023002"/>
    </source>
</evidence>
<evidence type="ECO:0000313" key="4">
    <source>
        <dbReference type="Proteomes" id="UP000027980"/>
    </source>
</evidence>
<dbReference type="SUPFAM" id="SSF51735">
    <property type="entry name" value="NAD(P)-binding Rossmann-fold domains"/>
    <property type="match status" value="1"/>
</dbReference>
<keyword evidence="2" id="KW-0560">Oxidoreductase</keyword>